<protein>
    <submittedName>
        <fullName evidence="2">Uncharacterized protein</fullName>
    </submittedName>
</protein>
<reference evidence="2 3" key="1">
    <citation type="submission" date="2019-02" db="EMBL/GenBank/DDBJ databases">
        <title>Deep-cultivation of Planctomycetes and their phenomic and genomic characterization uncovers novel biology.</title>
        <authorList>
            <person name="Wiegand S."/>
            <person name="Jogler M."/>
            <person name="Boedeker C."/>
            <person name="Pinto D."/>
            <person name="Vollmers J."/>
            <person name="Rivas-Marin E."/>
            <person name="Kohn T."/>
            <person name="Peeters S.H."/>
            <person name="Heuer A."/>
            <person name="Rast P."/>
            <person name="Oberbeckmann S."/>
            <person name="Bunk B."/>
            <person name="Jeske O."/>
            <person name="Meyerdierks A."/>
            <person name="Storesund J.E."/>
            <person name="Kallscheuer N."/>
            <person name="Luecker S."/>
            <person name="Lage O.M."/>
            <person name="Pohl T."/>
            <person name="Merkel B.J."/>
            <person name="Hornburger P."/>
            <person name="Mueller R.-W."/>
            <person name="Bruemmer F."/>
            <person name="Labrenz M."/>
            <person name="Spormann A.M."/>
            <person name="Op den Camp H."/>
            <person name="Overmann J."/>
            <person name="Amann R."/>
            <person name="Jetten M.S.M."/>
            <person name="Mascher T."/>
            <person name="Medema M.H."/>
            <person name="Devos D.P."/>
            <person name="Kaster A.-K."/>
            <person name="Ovreas L."/>
            <person name="Rohde M."/>
            <person name="Galperin M.Y."/>
            <person name="Jogler C."/>
        </authorList>
    </citation>
    <scope>NUCLEOTIDE SEQUENCE [LARGE SCALE GENOMIC DNA]</scope>
    <source>
        <strain evidence="2 3">ETA_A1</strain>
    </source>
</reference>
<keyword evidence="3" id="KW-1185">Reference proteome</keyword>
<proteinExistence type="predicted"/>
<dbReference type="RefSeq" id="WP_145244479.1">
    <property type="nucleotide sequence ID" value="NZ_CP036273.1"/>
</dbReference>
<name>A0A517Y3D3_9BACT</name>
<accession>A0A517Y3D3</accession>
<evidence type="ECO:0000313" key="3">
    <source>
        <dbReference type="Proteomes" id="UP000319576"/>
    </source>
</evidence>
<dbReference type="AlphaFoldDB" id="A0A517Y3D3"/>
<feature type="region of interest" description="Disordered" evidence="1">
    <location>
        <begin position="194"/>
        <end position="242"/>
    </location>
</feature>
<organism evidence="2 3">
    <name type="scientific">Urbifossiella limnaea</name>
    <dbReference type="NCBI Taxonomy" id="2528023"/>
    <lineage>
        <taxon>Bacteria</taxon>
        <taxon>Pseudomonadati</taxon>
        <taxon>Planctomycetota</taxon>
        <taxon>Planctomycetia</taxon>
        <taxon>Gemmatales</taxon>
        <taxon>Gemmataceae</taxon>
        <taxon>Urbifossiella</taxon>
    </lineage>
</organism>
<sequence length="334" mass="35080">MNAHSAARTAGLVLLAGLAAGSVGCKHGRLHARRIVDACLPPAECATPTPSDKSTTPPPAVVTKTAPDLCPAPCPPKAACTDAGCAPSVVEVRDTPPVHIKVPRQDVVVELPPRHAPPPAMTAPPAAPAAMTGGMVPATVNHVPANRARLGFAFDTIRIPFPILRPIAVPTQPEVTMAMAPAQFVQAAPPQFVQPPPPQFVQPAAPPAQLVQPPPQLVQPPPQLVQPPPQLVQPPPQLVQPPPQLVQPPPQLVQPPPQLVQQAPTQYVQPPTQYVQPPTQYVQQAPTQFVQQAPNAAMAPSQQSVDEYCRQVDALMRALEASKRAAGCPPTPGR</sequence>
<evidence type="ECO:0000256" key="1">
    <source>
        <dbReference type="SAM" id="MobiDB-lite"/>
    </source>
</evidence>
<gene>
    <name evidence="2" type="ORF">ETAA1_63270</name>
</gene>
<evidence type="ECO:0000313" key="2">
    <source>
        <dbReference type="EMBL" id="QDU24313.1"/>
    </source>
</evidence>
<dbReference type="EMBL" id="CP036273">
    <property type="protein sequence ID" value="QDU24313.1"/>
    <property type="molecule type" value="Genomic_DNA"/>
</dbReference>
<dbReference type="Proteomes" id="UP000319576">
    <property type="component" value="Chromosome"/>
</dbReference>
<dbReference type="KEGG" id="uli:ETAA1_63270"/>